<feature type="region of interest" description="Disordered" evidence="1">
    <location>
        <begin position="1"/>
        <end position="38"/>
    </location>
</feature>
<sequence length="106" mass="12256">FHELEDNQNVAKHKPRRLDRDDVQAADEAAPSVSTSRGRKFYELEDSQVVQEVVKHKRRRLACDDDVQVVAVASSELSTSRVRKCHELDRSLLLKAVVKHKRRRLV</sequence>
<dbReference type="EMBL" id="QUTE01023618">
    <property type="protein sequence ID" value="RHY80005.1"/>
    <property type="molecule type" value="Genomic_DNA"/>
</dbReference>
<reference evidence="2 3" key="1">
    <citation type="submission" date="2018-08" db="EMBL/GenBank/DDBJ databases">
        <title>Aphanomyces genome sequencing and annotation.</title>
        <authorList>
            <person name="Minardi D."/>
            <person name="Oidtmann B."/>
            <person name="Van Der Giezen M."/>
            <person name="Studholme D.J."/>
        </authorList>
    </citation>
    <scope>NUCLEOTIDE SEQUENCE [LARGE SCALE GENOMIC DNA]</scope>
    <source>
        <strain evidence="2 3">197901</strain>
    </source>
</reference>
<gene>
    <name evidence="2" type="ORF">DYB31_013373</name>
</gene>
<protein>
    <submittedName>
        <fullName evidence="2">Uncharacterized protein</fullName>
    </submittedName>
</protein>
<evidence type="ECO:0000313" key="3">
    <source>
        <dbReference type="Proteomes" id="UP000266196"/>
    </source>
</evidence>
<name>A0A397EDN1_APHAT</name>
<comment type="caution">
    <text evidence="2">The sequence shown here is derived from an EMBL/GenBank/DDBJ whole genome shotgun (WGS) entry which is preliminary data.</text>
</comment>
<dbReference type="AlphaFoldDB" id="A0A397EDN1"/>
<organism evidence="2 3">
    <name type="scientific">Aphanomyces astaci</name>
    <name type="common">Crayfish plague agent</name>
    <dbReference type="NCBI Taxonomy" id="112090"/>
    <lineage>
        <taxon>Eukaryota</taxon>
        <taxon>Sar</taxon>
        <taxon>Stramenopiles</taxon>
        <taxon>Oomycota</taxon>
        <taxon>Saprolegniomycetes</taxon>
        <taxon>Saprolegniales</taxon>
        <taxon>Verrucalvaceae</taxon>
        <taxon>Aphanomyces</taxon>
    </lineage>
</organism>
<evidence type="ECO:0000313" key="2">
    <source>
        <dbReference type="EMBL" id="RHY80005.1"/>
    </source>
</evidence>
<accession>A0A397EDN1</accession>
<proteinExistence type="predicted"/>
<dbReference type="Proteomes" id="UP000266196">
    <property type="component" value="Unassembled WGS sequence"/>
</dbReference>
<feature type="non-terminal residue" evidence="2">
    <location>
        <position position="1"/>
    </location>
</feature>
<evidence type="ECO:0000256" key="1">
    <source>
        <dbReference type="SAM" id="MobiDB-lite"/>
    </source>
</evidence>